<dbReference type="Gene3D" id="3.40.390.10">
    <property type="entry name" value="Collagenase (Catalytic Domain)"/>
    <property type="match status" value="1"/>
</dbReference>
<keyword evidence="3" id="KW-0732">Signal</keyword>
<feature type="chain" id="PRO_5045974315" evidence="3">
    <location>
        <begin position="31"/>
        <end position="873"/>
    </location>
</feature>
<feature type="compositionally biased region" description="Low complexity" evidence="2">
    <location>
        <begin position="846"/>
        <end position="858"/>
    </location>
</feature>
<protein>
    <submittedName>
        <fullName evidence="6">M6 family metalloprotease domain-containing protein</fullName>
    </submittedName>
</protein>
<feature type="region of interest" description="Disordered" evidence="2">
    <location>
        <begin position="846"/>
        <end position="873"/>
    </location>
</feature>
<dbReference type="PANTHER" id="PTHR34720:SF9">
    <property type="entry name" value="BLR4714 PROTEIN"/>
    <property type="match status" value="1"/>
</dbReference>
<feature type="domain" description="Alpha-galactosidase NEW3" evidence="5">
    <location>
        <begin position="569"/>
        <end position="644"/>
    </location>
</feature>
<name>A0ABY1S0J1_9GAMM</name>
<evidence type="ECO:0000256" key="3">
    <source>
        <dbReference type="SAM" id="SignalP"/>
    </source>
</evidence>
<dbReference type="NCBIfam" id="NF012211">
    <property type="entry name" value="tand_rpt_95"/>
    <property type="match status" value="2"/>
</dbReference>
<sequence length="873" mass="91443">MHRARPSVANILLTAGLTAALSFTAAPAIAAQDHAHSHAAATAPNMTSAEARQQAYDHTQSLLALQKRWLKAQGRDRAQALEQLLAQAEARHAFLLELLQSNPAEVIRVAIPEQKQLGMPAEVQSLLSQRLETEGELEALVEDYEDGSHRLRHFLKTPFGERFELHYAGKRPELLNGARVRVNGLLLDDVNTDGHLALASDDDSILTLAADGGPDGGSNGGTPAAELANTFGEKRTLVFLVNFQDKTDQPYTRQQAQDLVFGQVSDFLRENSNNQTWLSGDVTGWYTLPLSSTSCDYVSIANLANEAAAQAGVDTSGYNRYLYVFPKNSCSWAGLGTMGGNPGTAWINGSFRLNIVAHELGHNFGLYHSKSSDCGATAVGDNCSVSQYGDLLDTMGNRNGAHFNAFQKARLGWLNGLVTAETNGTYELEPYETAPGTKPKALRVLKEVDPVTGQKSWYYIEYRQAIGFDNFLATNTNVQNGVVVHTAKDADGNSSHLLDMTPSSDPWDDWADPALMTGDSFTDSAAGVTISTLWNDTNGVAVDVALGPQPCVTAAPTLSLSPSVGPWVAPGSSVIYTLAITNNDSLNCSNATVNLSAVLPSAWTAAFSSNQLQLAPGASASVDLSVTSASEAIDGYYDVVISAATATHGATTTATYVVSRPDTNSAPTAQNDAAETAENSPLTIAVLANDSDPDGDSLSIAAVYASSNSSVSVNANGTLSYQPKAGFSGTDRFDYTVTDGKGGSDSASVIVTVVAATNTAPIANDDSATTSKGSSVTIAVLGNDYDPDGDKIEVIAVTQGSKGRVSLNADGTLTYSAAKNFNSPDSFSYTISDGLHTTSAVVLVSPGTSTDSGSTDGSTTGGKGNGKGSGPNK</sequence>
<dbReference type="InterPro" id="IPR018905">
    <property type="entry name" value="A-galactase_NEW3"/>
</dbReference>
<dbReference type="Gene3D" id="2.60.40.10">
    <property type="entry name" value="Immunoglobulins"/>
    <property type="match status" value="1"/>
</dbReference>
<comment type="caution">
    <text evidence="6">The sequence shown here is derived from an EMBL/GenBank/DDBJ whole genome shotgun (WGS) entry which is preliminary data.</text>
</comment>
<keyword evidence="6" id="KW-0645">Protease</keyword>
<reference evidence="6 7" key="1">
    <citation type="submission" date="2017-05" db="EMBL/GenBank/DDBJ databases">
        <authorList>
            <person name="Varghese N."/>
            <person name="Submissions S."/>
        </authorList>
    </citation>
    <scope>NUCLEOTIDE SEQUENCE [LARGE SCALE GENOMIC DNA]</scope>
    <source>
        <strain evidence="6 7">CGMCC 1.7287</strain>
    </source>
</reference>
<dbReference type="Pfam" id="PF05548">
    <property type="entry name" value="Peptidase_M11"/>
    <property type="match status" value="1"/>
</dbReference>
<dbReference type="InterPro" id="IPR013783">
    <property type="entry name" value="Ig-like_fold"/>
</dbReference>
<keyword evidence="1" id="KW-0175">Coiled coil</keyword>
<keyword evidence="7" id="KW-1185">Reference proteome</keyword>
<dbReference type="PANTHER" id="PTHR34720">
    <property type="entry name" value="MICROCYSTIN DEPENDENT PROTEIN"/>
    <property type="match status" value="1"/>
</dbReference>
<dbReference type="RefSeq" id="WP_239040018.1">
    <property type="nucleotide sequence ID" value="NZ_BAAAEY010000004.1"/>
</dbReference>
<dbReference type="Pfam" id="PF17963">
    <property type="entry name" value="Big_9"/>
    <property type="match status" value="2"/>
</dbReference>
<feature type="coiled-coil region" evidence="1">
    <location>
        <begin position="71"/>
        <end position="98"/>
    </location>
</feature>
<dbReference type="Proteomes" id="UP001159257">
    <property type="component" value="Unassembled WGS sequence"/>
</dbReference>
<dbReference type="InterPro" id="IPR008752">
    <property type="entry name" value="Peptidase_M11"/>
</dbReference>
<evidence type="ECO:0000313" key="7">
    <source>
        <dbReference type="Proteomes" id="UP001159257"/>
    </source>
</evidence>
<evidence type="ECO:0000256" key="1">
    <source>
        <dbReference type="SAM" id="Coils"/>
    </source>
</evidence>
<dbReference type="Gene3D" id="2.60.40.2810">
    <property type="match status" value="2"/>
</dbReference>
<feature type="compositionally biased region" description="Gly residues" evidence="2">
    <location>
        <begin position="859"/>
        <end position="873"/>
    </location>
</feature>
<evidence type="ECO:0000256" key="2">
    <source>
        <dbReference type="SAM" id="MobiDB-lite"/>
    </source>
</evidence>
<gene>
    <name evidence="6" type="ORF">SAMN04487964_1083</name>
</gene>
<keyword evidence="6" id="KW-0482">Metalloprotease</keyword>
<evidence type="ECO:0000259" key="4">
    <source>
        <dbReference type="Pfam" id="PF05548"/>
    </source>
</evidence>
<keyword evidence="6" id="KW-0378">Hydrolase</keyword>
<evidence type="ECO:0000313" key="6">
    <source>
        <dbReference type="EMBL" id="SMR74707.1"/>
    </source>
</evidence>
<dbReference type="SUPFAM" id="SSF55486">
    <property type="entry name" value="Metalloproteases ('zincins'), catalytic domain"/>
    <property type="match status" value="1"/>
</dbReference>
<dbReference type="InterPro" id="IPR024079">
    <property type="entry name" value="MetalloPept_cat_dom_sf"/>
</dbReference>
<proteinExistence type="predicted"/>
<feature type="domain" description="Peptidase M11 gametolysin" evidence="4">
    <location>
        <begin position="293"/>
        <end position="488"/>
    </location>
</feature>
<dbReference type="EMBL" id="FXWV01000008">
    <property type="protein sequence ID" value="SMR74707.1"/>
    <property type="molecule type" value="Genomic_DNA"/>
</dbReference>
<evidence type="ECO:0000259" key="5">
    <source>
        <dbReference type="Pfam" id="PF10633"/>
    </source>
</evidence>
<feature type="signal peptide" evidence="3">
    <location>
        <begin position="1"/>
        <end position="30"/>
    </location>
</feature>
<organism evidence="6 7">
    <name type="scientific">Marinobacterium sediminicola</name>
    <dbReference type="NCBI Taxonomy" id="518898"/>
    <lineage>
        <taxon>Bacteria</taxon>
        <taxon>Pseudomonadati</taxon>
        <taxon>Pseudomonadota</taxon>
        <taxon>Gammaproteobacteria</taxon>
        <taxon>Oceanospirillales</taxon>
        <taxon>Oceanospirillaceae</taxon>
        <taxon>Marinobacterium</taxon>
    </lineage>
</organism>
<dbReference type="GO" id="GO:0008237">
    <property type="term" value="F:metallopeptidase activity"/>
    <property type="evidence" value="ECO:0007669"/>
    <property type="project" value="UniProtKB-KW"/>
</dbReference>
<accession>A0ABY1S0J1</accession>
<dbReference type="Pfam" id="PF10633">
    <property type="entry name" value="NPCBM_assoc"/>
    <property type="match status" value="1"/>
</dbReference>